<dbReference type="EMBL" id="DS547091">
    <property type="protein sequence ID" value="EDR15281.1"/>
    <property type="molecule type" value="Genomic_DNA"/>
</dbReference>
<proteinExistence type="predicted"/>
<feature type="compositionally biased region" description="Basic and acidic residues" evidence="1">
    <location>
        <begin position="559"/>
        <end position="589"/>
    </location>
</feature>
<sequence>MLTLHPTDPARPPDMLQCRGRSRQVSHAALARQASEERFYAVGAIHRSLLTRSTPERNNYSQQQPCLTGEIPTVSPFTQPPPPPYTDLNSPPVSEPEVMPIAAPVPVRAAFTPHFIHSESPSPPSSASMSPDYYDSPPSPPRSLEDQVHVAYAHDDIHLAKILLLRLKGIEVTSDDDPRIAEVRDEDFDFCFVPNGGLMLDDGNEKWMMERQREERERLDQRRREERLKACEQIWVNVKRQLREDRVMVLRRREMSRLREEGRRRKREEEQRRWAEEERRREKAEVERAAERANARVRARAERKVVSYNFLQPSDDSSSSSEEQSSPFVYNFMVSTSSRTIKTLFSCSPPNKTIPQIRPHFPTPSFDDSRCVPFTDVLKSMQGPLFPLSREERMQRYGSPAHSRSSTRYRREVELLQSLLSNVQCKGGERSKQQVKPRGPIRACAACSAFGSLPSPASSPTSSAGSLPRSSSWLSFRSSSTSSSVSTITTTPSTSPVTAPKASWFITTTTTVPSFGSRRPKATSVTISAPEPVHTCHSHSHLTPIAPSEGPLPLAPPSTERKAYSATREHEDASRGAREARSSPTRKESSSGVVVRRMSQLVELAKGLQSACMTATLSSPYESLEESRIGSDAAKVVHDGSISGEGGQQQRSMKKRLAPAGYRVCAGDVAAFLSPARSTSSSRDTLPLLGTHQEPEEGELDREDDVFYTLMPRYIPLNSSSSPSSSSPSSSPRTVLPNPLPYPLVFKPIPAPPRSPFSMHQHQHTVYPSSAPAASASVFRNGSTGVVIRERAVGNPVHLRLKALHNIVWTRGVLWEGRARETALGGGRERVLGVACEGVGRSALPVGVVGRG</sequence>
<dbReference type="Proteomes" id="UP000001194">
    <property type="component" value="Unassembled WGS sequence"/>
</dbReference>
<feature type="compositionally biased region" description="Polar residues" evidence="1">
    <location>
        <begin position="56"/>
        <end position="66"/>
    </location>
</feature>
<keyword evidence="3" id="KW-1185">Reference proteome</keyword>
<feature type="region of interest" description="Disordered" evidence="1">
    <location>
        <begin position="260"/>
        <end position="290"/>
    </location>
</feature>
<feature type="region of interest" description="Disordered" evidence="1">
    <location>
        <begin position="56"/>
        <end position="94"/>
    </location>
</feature>
<evidence type="ECO:0000313" key="2">
    <source>
        <dbReference type="EMBL" id="EDR15281.1"/>
    </source>
</evidence>
<feature type="compositionally biased region" description="Low complexity" evidence="1">
    <location>
        <begin position="125"/>
        <end position="136"/>
    </location>
</feature>
<dbReference type="HOGENOM" id="CLU_357563_0_0_1"/>
<evidence type="ECO:0000256" key="1">
    <source>
        <dbReference type="SAM" id="MobiDB-lite"/>
    </source>
</evidence>
<accession>B0CNC3</accession>
<feature type="region of interest" description="Disordered" evidence="1">
    <location>
        <begin position="676"/>
        <end position="702"/>
    </location>
</feature>
<gene>
    <name evidence="2" type="ORF">LACBIDRAFT_301350</name>
</gene>
<dbReference type="AlphaFoldDB" id="B0CNC3"/>
<dbReference type="RefSeq" id="XP_001873489.1">
    <property type="nucleotide sequence ID" value="XM_001873454.1"/>
</dbReference>
<dbReference type="OrthoDB" id="3270558at2759"/>
<feature type="region of interest" description="Disordered" evidence="1">
    <location>
        <begin position="453"/>
        <end position="499"/>
    </location>
</feature>
<dbReference type="GeneID" id="6069050"/>
<protein>
    <submittedName>
        <fullName evidence="2">Predicted protein</fullName>
    </submittedName>
</protein>
<dbReference type="KEGG" id="lbc:LACBIDRAFT_301350"/>
<name>B0CNC3_LACBS</name>
<evidence type="ECO:0000313" key="3">
    <source>
        <dbReference type="Proteomes" id="UP000001194"/>
    </source>
</evidence>
<dbReference type="InParanoid" id="B0CNC3"/>
<reference evidence="2 3" key="1">
    <citation type="journal article" date="2008" name="Nature">
        <title>The genome of Laccaria bicolor provides insights into mycorrhizal symbiosis.</title>
        <authorList>
            <person name="Martin F."/>
            <person name="Aerts A."/>
            <person name="Ahren D."/>
            <person name="Brun A."/>
            <person name="Danchin E.G.J."/>
            <person name="Duchaussoy F."/>
            <person name="Gibon J."/>
            <person name="Kohler A."/>
            <person name="Lindquist E."/>
            <person name="Pereda V."/>
            <person name="Salamov A."/>
            <person name="Shapiro H.J."/>
            <person name="Wuyts J."/>
            <person name="Blaudez D."/>
            <person name="Buee M."/>
            <person name="Brokstein P."/>
            <person name="Canbaeck B."/>
            <person name="Cohen D."/>
            <person name="Courty P.E."/>
            <person name="Coutinho P.M."/>
            <person name="Delaruelle C."/>
            <person name="Detter J.C."/>
            <person name="Deveau A."/>
            <person name="DiFazio S."/>
            <person name="Duplessis S."/>
            <person name="Fraissinet-Tachet L."/>
            <person name="Lucic E."/>
            <person name="Frey-Klett P."/>
            <person name="Fourrey C."/>
            <person name="Feussner I."/>
            <person name="Gay G."/>
            <person name="Grimwood J."/>
            <person name="Hoegger P.J."/>
            <person name="Jain P."/>
            <person name="Kilaru S."/>
            <person name="Labbe J."/>
            <person name="Lin Y.C."/>
            <person name="Legue V."/>
            <person name="Le Tacon F."/>
            <person name="Marmeisse R."/>
            <person name="Melayah D."/>
            <person name="Montanini B."/>
            <person name="Muratet M."/>
            <person name="Nehls U."/>
            <person name="Niculita-Hirzel H."/>
            <person name="Oudot-Le Secq M.P."/>
            <person name="Peter M."/>
            <person name="Quesneville H."/>
            <person name="Rajashekar B."/>
            <person name="Reich M."/>
            <person name="Rouhier N."/>
            <person name="Schmutz J."/>
            <person name="Yin T."/>
            <person name="Chalot M."/>
            <person name="Henrissat B."/>
            <person name="Kuees U."/>
            <person name="Lucas S."/>
            <person name="Van de Peer Y."/>
            <person name="Podila G.K."/>
            <person name="Polle A."/>
            <person name="Pukkila P.J."/>
            <person name="Richardson P.M."/>
            <person name="Rouze P."/>
            <person name="Sanders I.R."/>
            <person name="Stajich J.E."/>
            <person name="Tunlid A."/>
            <person name="Tuskan G."/>
            <person name="Grigoriev I.V."/>
        </authorList>
    </citation>
    <scope>NUCLEOTIDE SEQUENCE [LARGE SCALE GENOMIC DNA]</scope>
    <source>
        <strain evidence="3">S238N-H82 / ATCC MYA-4686</strain>
    </source>
</reference>
<feature type="region of interest" description="Disordered" evidence="1">
    <location>
        <begin position="116"/>
        <end position="144"/>
    </location>
</feature>
<feature type="region of interest" description="Disordered" evidence="1">
    <location>
        <begin position="547"/>
        <end position="594"/>
    </location>
</feature>
<organism evidence="3">
    <name type="scientific">Laccaria bicolor (strain S238N-H82 / ATCC MYA-4686)</name>
    <name type="common">Bicoloured deceiver</name>
    <name type="synonym">Laccaria laccata var. bicolor</name>
    <dbReference type="NCBI Taxonomy" id="486041"/>
    <lineage>
        <taxon>Eukaryota</taxon>
        <taxon>Fungi</taxon>
        <taxon>Dikarya</taxon>
        <taxon>Basidiomycota</taxon>
        <taxon>Agaricomycotina</taxon>
        <taxon>Agaricomycetes</taxon>
        <taxon>Agaricomycetidae</taxon>
        <taxon>Agaricales</taxon>
        <taxon>Agaricineae</taxon>
        <taxon>Hydnangiaceae</taxon>
        <taxon>Laccaria</taxon>
    </lineage>
</organism>